<organism evidence="1 2">
    <name type="scientific">Lawsonibacter hominis</name>
    <dbReference type="NCBI Taxonomy" id="2763053"/>
    <lineage>
        <taxon>Bacteria</taxon>
        <taxon>Bacillati</taxon>
        <taxon>Bacillota</taxon>
        <taxon>Clostridia</taxon>
        <taxon>Eubacteriales</taxon>
        <taxon>Oscillospiraceae</taxon>
        <taxon>Lawsonibacter</taxon>
    </lineage>
</organism>
<keyword evidence="2" id="KW-1185">Reference proteome</keyword>
<name>A0A8J6M6L5_9FIRM</name>
<dbReference type="Proteomes" id="UP000661435">
    <property type="component" value="Unassembled WGS sequence"/>
</dbReference>
<sequence length="105" mass="11644">MAKNAHAAYIQRAVYQQVVQARATHTQMCLDAALIAANDVLQLGPGRAKEFADAYSQALTEIANMAVDDTRDLEYSKAKLDERLKQICGEHFVPWEGRYRCDGAG</sequence>
<evidence type="ECO:0000313" key="2">
    <source>
        <dbReference type="Proteomes" id="UP000661435"/>
    </source>
</evidence>
<proteinExistence type="predicted"/>
<evidence type="ECO:0000313" key="1">
    <source>
        <dbReference type="EMBL" id="MBC5735257.1"/>
    </source>
</evidence>
<protein>
    <submittedName>
        <fullName evidence="1">Uncharacterized protein</fullName>
    </submittedName>
</protein>
<dbReference type="AlphaFoldDB" id="A0A8J6M6L5"/>
<comment type="caution">
    <text evidence="1">The sequence shown here is derived from an EMBL/GenBank/DDBJ whole genome shotgun (WGS) entry which is preliminary data.</text>
</comment>
<accession>A0A8J6M6L5</accession>
<dbReference type="RefSeq" id="WP_186909021.1">
    <property type="nucleotide sequence ID" value="NZ_JACOPP010000050.1"/>
</dbReference>
<gene>
    <name evidence="1" type="ORF">H8S57_16290</name>
</gene>
<dbReference type="EMBL" id="JACOPP010000050">
    <property type="protein sequence ID" value="MBC5735257.1"/>
    <property type="molecule type" value="Genomic_DNA"/>
</dbReference>
<reference evidence="1" key="1">
    <citation type="submission" date="2020-08" db="EMBL/GenBank/DDBJ databases">
        <title>Genome public.</title>
        <authorList>
            <person name="Liu C."/>
            <person name="Sun Q."/>
        </authorList>
    </citation>
    <scope>NUCLEOTIDE SEQUENCE</scope>
    <source>
        <strain evidence="1">NSJ-51</strain>
    </source>
</reference>